<protein>
    <submittedName>
        <fullName evidence="2">Uncharacterized protein</fullName>
    </submittedName>
</protein>
<reference evidence="2" key="1">
    <citation type="submission" date="2020-02" db="EMBL/GenBank/DDBJ databases">
        <authorList>
            <person name="Meier V. D."/>
        </authorList>
    </citation>
    <scope>NUCLEOTIDE SEQUENCE</scope>
    <source>
        <strain evidence="2">AVDCRST_MAG79</strain>
    </source>
</reference>
<feature type="non-terminal residue" evidence="2">
    <location>
        <position position="1"/>
    </location>
</feature>
<feature type="non-terminal residue" evidence="2">
    <location>
        <position position="66"/>
    </location>
</feature>
<accession>A0A6J4TGW6</accession>
<dbReference type="AlphaFoldDB" id="A0A6J4TGW6"/>
<proteinExistence type="predicted"/>
<feature type="region of interest" description="Disordered" evidence="1">
    <location>
        <begin position="1"/>
        <end position="66"/>
    </location>
</feature>
<dbReference type="EMBL" id="CADCWC010000060">
    <property type="protein sequence ID" value="CAA9523109.1"/>
    <property type="molecule type" value="Genomic_DNA"/>
</dbReference>
<organism evidence="2">
    <name type="scientific">uncultured Thermoleophilia bacterium</name>
    <dbReference type="NCBI Taxonomy" id="1497501"/>
    <lineage>
        <taxon>Bacteria</taxon>
        <taxon>Bacillati</taxon>
        <taxon>Actinomycetota</taxon>
        <taxon>Thermoleophilia</taxon>
        <taxon>environmental samples</taxon>
    </lineage>
</organism>
<gene>
    <name evidence="2" type="ORF">AVDCRST_MAG79-321</name>
</gene>
<feature type="compositionally biased region" description="Basic and acidic residues" evidence="1">
    <location>
        <begin position="52"/>
        <end position="66"/>
    </location>
</feature>
<evidence type="ECO:0000256" key="1">
    <source>
        <dbReference type="SAM" id="MobiDB-lite"/>
    </source>
</evidence>
<sequence>GHRLARARPPGPPRQGGLGVHRARQVRPRLVPQGGDRRRQGRGADAGAPDPARGEGHHPGRRDVEG</sequence>
<evidence type="ECO:0000313" key="2">
    <source>
        <dbReference type="EMBL" id="CAA9523109.1"/>
    </source>
</evidence>
<name>A0A6J4TGW6_9ACTN</name>